<comment type="caution">
    <text evidence="7">The sequence shown here is derived from an EMBL/GenBank/DDBJ whole genome shotgun (WGS) entry which is preliminary data.</text>
</comment>
<dbReference type="GO" id="GO:0005829">
    <property type="term" value="C:cytosol"/>
    <property type="evidence" value="ECO:0007669"/>
    <property type="project" value="TreeGrafter"/>
</dbReference>
<dbReference type="GO" id="GO:0046084">
    <property type="term" value="P:adenine biosynthetic process"/>
    <property type="evidence" value="ECO:0007669"/>
    <property type="project" value="TreeGrafter"/>
</dbReference>
<dbReference type="InterPro" id="IPR004733">
    <property type="entry name" value="PurM_cligase"/>
</dbReference>
<dbReference type="EMBL" id="BARS01005899">
    <property type="protein sequence ID" value="GAF80359.1"/>
    <property type="molecule type" value="Genomic_DNA"/>
</dbReference>
<reference evidence="7" key="1">
    <citation type="journal article" date="2014" name="Front. Microbiol.">
        <title>High frequency of phylogenetically diverse reductive dehalogenase-homologous genes in deep subseafloor sedimentary metagenomes.</title>
        <authorList>
            <person name="Kawai M."/>
            <person name="Futagami T."/>
            <person name="Toyoda A."/>
            <person name="Takaki Y."/>
            <person name="Nishi S."/>
            <person name="Hori S."/>
            <person name="Arai W."/>
            <person name="Tsubouchi T."/>
            <person name="Morono Y."/>
            <person name="Uchiyama I."/>
            <person name="Ito T."/>
            <person name="Fujiyama A."/>
            <person name="Inagaki F."/>
            <person name="Takami H."/>
        </authorList>
    </citation>
    <scope>NUCLEOTIDE SEQUENCE</scope>
    <source>
        <strain evidence="7">Expedition CK06-06</strain>
    </source>
</reference>
<evidence type="ECO:0000259" key="6">
    <source>
        <dbReference type="Pfam" id="PF02769"/>
    </source>
</evidence>
<evidence type="ECO:0000256" key="1">
    <source>
        <dbReference type="ARBA" id="ARBA00004686"/>
    </source>
</evidence>
<keyword evidence="3" id="KW-0436">Ligase</keyword>
<sequence>DVILGLASNGLHSNGFSLVRKIVADGSFDLMAENDDLNTTLASALLAPTRIYVKPILNLIRDFSLNGIVHITGGGFEGNLPRIIPSGVRARIDTAAWPWPKIFGWLRKQGEISREEMLRVFNCGLGMVLIVPREDADDILDRLRALGERGYRIGQIERKQADEPTLELFDGGERQDTD</sequence>
<feature type="domain" description="PurM-like C-terminal" evidence="6">
    <location>
        <begin position="1"/>
        <end position="163"/>
    </location>
</feature>
<gene>
    <name evidence="7" type="ORF">S01H1_11563</name>
</gene>
<dbReference type="UniPathway" id="UPA00074">
    <property type="reaction ID" value="UER00129"/>
</dbReference>
<keyword evidence="5" id="KW-0067">ATP-binding</keyword>
<organism evidence="7">
    <name type="scientific">marine sediment metagenome</name>
    <dbReference type="NCBI Taxonomy" id="412755"/>
    <lineage>
        <taxon>unclassified sequences</taxon>
        <taxon>metagenomes</taxon>
        <taxon>ecological metagenomes</taxon>
    </lineage>
</organism>
<evidence type="ECO:0000256" key="2">
    <source>
        <dbReference type="ARBA" id="ARBA00013047"/>
    </source>
</evidence>
<dbReference type="InterPro" id="IPR010918">
    <property type="entry name" value="PurM-like_C_dom"/>
</dbReference>
<dbReference type="GO" id="GO:0005524">
    <property type="term" value="F:ATP binding"/>
    <property type="evidence" value="ECO:0007669"/>
    <property type="project" value="UniProtKB-KW"/>
</dbReference>
<dbReference type="SUPFAM" id="SSF56042">
    <property type="entry name" value="PurM C-terminal domain-like"/>
    <property type="match status" value="1"/>
</dbReference>
<evidence type="ECO:0000256" key="5">
    <source>
        <dbReference type="ARBA" id="ARBA00022840"/>
    </source>
</evidence>
<dbReference type="GO" id="GO:0006189">
    <property type="term" value="P:'de novo' IMP biosynthetic process"/>
    <property type="evidence" value="ECO:0007669"/>
    <property type="project" value="UniProtKB-UniPathway"/>
</dbReference>
<proteinExistence type="predicted"/>
<protein>
    <recommendedName>
        <fullName evidence="2">phosphoribosylformylglycinamidine cyclo-ligase</fullName>
        <ecNumber evidence="2">6.3.3.1</ecNumber>
    </recommendedName>
</protein>
<dbReference type="Gene3D" id="3.90.650.10">
    <property type="entry name" value="PurM-like C-terminal domain"/>
    <property type="match status" value="1"/>
</dbReference>
<name>X0SH70_9ZZZZ</name>
<dbReference type="InterPro" id="IPR036676">
    <property type="entry name" value="PurM-like_C_sf"/>
</dbReference>
<dbReference type="Pfam" id="PF02769">
    <property type="entry name" value="AIRS_C"/>
    <property type="match status" value="1"/>
</dbReference>
<evidence type="ECO:0000313" key="7">
    <source>
        <dbReference type="EMBL" id="GAF80359.1"/>
    </source>
</evidence>
<dbReference type="FunFam" id="3.90.650.10:FF:000001">
    <property type="entry name" value="Phosphoribosylformylglycinamidine cyclo-ligase"/>
    <property type="match status" value="1"/>
</dbReference>
<feature type="non-terminal residue" evidence="7">
    <location>
        <position position="1"/>
    </location>
</feature>
<accession>X0SH70</accession>
<dbReference type="GO" id="GO:0004637">
    <property type="term" value="F:phosphoribosylamine-glycine ligase activity"/>
    <property type="evidence" value="ECO:0007669"/>
    <property type="project" value="TreeGrafter"/>
</dbReference>
<dbReference type="AlphaFoldDB" id="X0SH70"/>
<dbReference type="PANTHER" id="PTHR10520">
    <property type="entry name" value="TRIFUNCTIONAL PURINE BIOSYNTHETIC PROTEIN ADENOSINE-3-RELATED"/>
    <property type="match status" value="1"/>
</dbReference>
<evidence type="ECO:0000256" key="4">
    <source>
        <dbReference type="ARBA" id="ARBA00022741"/>
    </source>
</evidence>
<evidence type="ECO:0000256" key="3">
    <source>
        <dbReference type="ARBA" id="ARBA00022598"/>
    </source>
</evidence>
<comment type="pathway">
    <text evidence="1">Purine metabolism; IMP biosynthesis via de novo pathway; 5-amino-1-(5-phospho-D-ribosyl)imidazole from N(2)-formyl-N(1)-(5-phospho-D-ribosyl)glycinamide: step 2/2.</text>
</comment>
<keyword evidence="4" id="KW-0547">Nucleotide-binding</keyword>
<dbReference type="GO" id="GO:0004641">
    <property type="term" value="F:phosphoribosylformylglycinamidine cyclo-ligase activity"/>
    <property type="evidence" value="ECO:0007669"/>
    <property type="project" value="UniProtKB-EC"/>
</dbReference>
<dbReference type="EC" id="6.3.3.1" evidence="2"/>
<dbReference type="PANTHER" id="PTHR10520:SF12">
    <property type="entry name" value="TRIFUNCTIONAL PURINE BIOSYNTHETIC PROTEIN ADENOSINE-3"/>
    <property type="match status" value="1"/>
</dbReference>